<evidence type="ECO:0000313" key="1">
    <source>
        <dbReference type="EMBL" id="OYQ12328.1"/>
    </source>
</evidence>
<dbReference type="RefSeq" id="WP_003268752.1">
    <property type="nucleotide sequence ID" value="NZ_NCTK01000001.1"/>
</dbReference>
<reference evidence="1 2" key="1">
    <citation type="submission" date="2017-04" db="EMBL/GenBank/DDBJ databases">
        <title>Genome Announcement: Closed genomes of Ralstonia solanacearum strains K60, UW551, and UW700.</title>
        <authorList>
            <person name="Hayes M."/>
            <person name="Macintyre A.M."/>
            <person name="Allen C."/>
        </authorList>
    </citation>
    <scope>NUCLEOTIDE SEQUENCE [LARGE SCALE GENOMIC DNA]</scope>
    <source>
        <strain evidence="1 2">UW25</strain>
    </source>
</reference>
<dbReference type="EMBL" id="NCTK01000001">
    <property type="protein sequence ID" value="OYQ12328.1"/>
    <property type="molecule type" value="Genomic_DNA"/>
</dbReference>
<dbReference type="AlphaFoldDB" id="A0AAP7ZKX7"/>
<name>A0AAP7ZKX7_RALSL</name>
<organism evidence="1 2">
    <name type="scientific">Ralstonia solanacearum K60</name>
    <dbReference type="NCBI Taxonomy" id="1091042"/>
    <lineage>
        <taxon>Bacteria</taxon>
        <taxon>Pseudomonadati</taxon>
        <taxon>Pseudomonadota</taxon>
        <taxon>Betaproteobacteria</taxon>
        <taxon>Burkholderiales</taxon>
        <taxon>Burkholderiaceae</taxon>
        <taxon>Ralstonia</taxon>
        <taxon>Ralstonia solanacearum species complex</taxon>
    </lineage>
</organism>
<comment type="caution">
    <text evidence="1">The sequence shown here is derived from an EMBL/GenBank/DDBJ whole genome shotgun (WGS) entry which is preliminary data.</text>
</comment>
<evidence type="ECO:0000313" key="2">
    <source>
        <dbReference type="Proteomes" id="UP000216164"/>
    </source>
</evidence>
<proteinExistence type="predicted"/>
<accession>A0AAP7ZKX7</accession>
<dbReference type="InterPro" id="IPR006522">
    <property type="entry name" value="Phage_virion_morphogenesis"/>
</dbReference>
<dbReference type="Pfam" id="PF05069">
    <property type="entry name" value="Phage_tail_S"/>
    <property type="match status" value="1"/>
</dbReference>
<gene>
    <name evidence="1" type="ORF">B7R77_03030</name>
</gene>
<dbReference type="Proteomes" id="UP000216164">
    <property type="component" value="Unassembled WGS sequence"/>
</dbReference>
<protein>
    <submittedName>
        <fullName evidence="1">Virion morphogenesis protein</fullName>
    </submittedName>
</protein>
<sequence length="194" mass="21255">MLKTTVRTTALDDAARRLEQVAADHSPITRQIAGIMHRAIEENFQQGGRPRWAGLKAPRATPERVRRHLALGKGILKNGAWSLKVAGRIAGEMNSHQILHDSGRLASSMTPFSDANTAGVGTNVVYARIHQFGGATKAHEIRPKYKKALAFNGIMRKVVKHPGSKIPARPFMTLTAADDDKILSAVHNYLLQLI</sequence>